<reference evidence="2 3" key="1">
    <citation type="submission" date="2021-01" db="EMBL/GenBank/DDBJ databases">
        <title>Whole genome shotgun sequence of Actinoplanes durhamensis NBRC 14914.</title>
        <authorList>
            <person name="Komaki H."/>
            <person name="Tamura T."/>
        </authorList>
    </citation>
    <scope>NUCLEOTIDE SEQUENCE [LARGE SCALE GENOMIC DNA]</scope>
    <source>
        <strain evidence="2 3">NBRC 14914</strain>
    </source>
</reference>
<keyword evidence="1" id="KW-1133">Transmembrane helix</keyword>
<evidence type="ECO:0000313" key="3">
    <source>
        <dbReference type="Proteomes" id="UP000637628"/>
    </source>
</evidence>
<comment type="caution">
    <text evidence="2">The sequence shown here is derived from an EMBL/GenBank/DDBJ whole genome shotgun (WGS) entry which is preliminary data.</text>
</comment>
<evidence type="ECO:0000313" key="2">
    <source>
        <dbReference type="EMBL" id="GID99854.1"/>
    </source>
</evidence>
<sequence>MAAMRRWRGHAIIEQYVTAVLRSGHYSPVRMRRWLQRTPAHIYRVRWPWHYQLVLLGETSLYAYRWVLLPGFLAGLTLAGVAVPLTVELLHAAGSPPRSST</sequence>
<accession>A0ABQ3YQJ1</accession>
<proteinExistence type="predicted"/>
<gene>
    <name evidence="2" type="ORF">Adu01nite_12050</name>
</gene>
<name>A0ABQ3YQJ1_9ACTN</name>
<dbReference type="EMBL" id="BOML01000012">
    <property type="protein sequence ID" value="GID99854.1"/>
    <property type="molecule type" value="Genomic_DNA"/>
</dbReference>
<dbReference type="Proteomes" id="UP000637628">
    <property type="component" value="Unassembled WGS sequence"/>
</dbReference>
<keyword evidence="1" id="KW-0812">Transmembrane</keyword>
<keyword evidence="3" id="KW-1185">Reference proteome</keyword>
<organism evidence="2 3">
    <name type="scientific">Paractinoplanes durhamensis</name>
    <dbReference type="NCBI Taxonomy" id="113563"/>
    <lineage>
        <taxon>Bacteria</taxon>
        <taxon>Bacillati</taxon>
        <taxon>Actinomycetota</taxon>
        <taxon>Actinomycetes</taxon>
        <taxon>Micromonosporales</taxon>
        <taxon>Micromonosporaceae</taxon>
        <taxon>Paractinoplanes</taxon>
    </lineage>
</organism>
<evidence type="ECO:0008006" key="4">
    <source>
        <dbReference type="Google" id="ProtNLM"/>
    </source>
</evidence>
<keyword evidence="1" id="KW-0472">Membrane</keyword>
<evidence type="ECO:0000256" key="1">
    <source>
        <dbReference type="SAM" id="Phobius"/>
    </source>
</evidence>
<protein>
    <recommendedName>
        <fullName evidence="4">Sensor histidine kinase</fullName>
    </recommendedName>
</protein>
<feature type="transmembrane region" description="Helical" evidence="1">
    <location>
        <begin position="66"/>
        <end position="87"/>
    </location>
</feature>